<dbReference type="PROSITE" id="PS50109">
    <property type="entry name" value="HIS_KIN"/>
    <property type="match status" value="1"/>
</dbReference>
<keyword evidence="9 23" id="KW-0812">Transmembrane</keyword>
<dbReference type="SUPFAM" id="SSF55874">
    <property type="entry name" value="ATPase domain of HSP90 chaperone/DNA topoisomerase II/histidine kinase"/>
    <property type="match status" value="1"/>
</dbReference>
<dbReference type="EMBL" id="JBHTCH010000012">
    <property type="protein sequence ID" value="MFC7360446.1"/>
    <property type="molecule type" value="Genomic_DNA"/>
</dbReference>
<feature type="transmembrane region" description="Helical" evidence="23">
    <location>
        <begin position="136"/>
        <end position="158"/>
    </location>
</feature>
<dbReference type="RefSeq" id="WP_379185939.1">
    <property type="nucleotide sequence ID" value="NZ_JBHTCH010000012.1"/>
</dbReference>
<evidence type="ECO:0000256" key="3">
    <source>
        <dbReference type="ARBA" id="ARBA00001946"/>
    </source>
</evidence>
<dbReference type="SMART" id="SM00304">
    <property type="entry name" value="HAMP"/>
    <property type="match status" value="2"/>
</dbReference>
<keyword evidence="19" id="KW-0843">Virulence</keyword>
<keyword evidence="18" id="KW-0346">Stress response</keyword>
<evidence type="ECO:0000259" key="24">
    <source>
        <dbReference type="PROSITE" id="PS50109"/>
    </source>
</evidence>
<dbReference type="Gene3D" id="1.10.8.500">
    <property type="entry name" value="HAMP domain in histidine kinase"/>
    <property type="match status" value="1"/>
</dbReference>
<dbReference type="PANTHER" id="PTHR44936:SF9">
    <property type="entry name" value="SENSOR PROTEIN CREC"/>
    <property type="match status" value="1"/>
</dbReference>
<dbReference type="SMART" id="SM00387">
    <property type="entry name" value="HATPase_c"/>
    <property type="match status" value="1"/>
</dbReference>
<keyword evidence="16 23" id="KW-1133">Transmembrane helix</keyword>
<comment type="caution">
    <text evidence="26">The sequence shown here is derived from an EMBL/GenBank/DDBJ whole genome shotgun (WGS) entry which is preliminary data.</text>
</comment>
<name>A0ABW2N2Z6_9ACTN</name>
<evidence type="ECO:0000256" key="20">
    <source>
        <dbReference type="ARBA" id="ARBA00023211"/>
    </source>
</evidence>
<evidence type="ECO:0000256" key="13">
    <source>
        <dbReference type="ARBA" id="ARBA00022840"/>
    </source>
</evidence>
<keyword evidence="11 26" id="KW-0418">Kinase</keyword>
<dbReference type="InterPro" id="IPR036890">
    <property type="entry name" value="HATPase_C_sf"/>
</dbReference>
<evidence type="ECO:0000256" key="18">
    <source>
        <dbReference type="ARBA" id="ARBA00023016"/>
    </source>
</evidence>
<gene>
    <name evidence="26" type="ORF">ACFQO6_09215</name>
</gene>
<dbReference type="Pfam" id="PF00512">
    <property type="entry name" value="HisKA"/>
    <property type="match status" value="1"/>
</dbReference>
<keyword evidence="14" id="KW-0460">Magnesium</keyword>
<dbReference type="SUPFAM" id="SSF158472">
    <property type="entry name" value="HAMP domain-like"/>
    <property type="match status" value="1"/>
</dbReference>
<dbReference type="Pfam" id="PF00672">
    <property type="entry name" value="HAMP"/>
    <property type="match status" value="1"/>
</dbReference>
<evidence type="ECO:0000256" key="21">
    <source>
        <dbReference type="ARBA" id="ARBA00040454"/>
    </source>
</evidence>
<keyword evidence="13" id="KW-0067">ATP-binding</keyword>
<dbReference type="GO" id="GO:0016301">
    <property type="term" value="F:kinase activity"/>
    <property type="evidence" value="ECO:0007669"/>
    <property type="project" value="UniProtKB-KW"/>
</dbReference>
<keyword evidence="17" id="KW-0902">Two-component regulatory system</keyword>
<dbReference type="Pfam" id="PF02518">
    <property type="entry name" value="HATPase_c"/>
    <property type="match status" value="1"/>
</dbReference>
<evidence type="ECO:0000256" key="1">
    <source>
        <dbReference type="ARBA" id="ARBA00000085"/>
    </source>
</evidence>
<evidence type="ECO:0000256" key="12">
    <source>
        <dbReference type="ARBA" id="ARBA00022801"/>
    </source>
</evidence>
<evidence type="ECO:0000256" key="11">
    <source>
        <dbReference type="ARBA" id="ARBA00022777"/>
    </source>
</evidence>
<dbReference type="InterPro" id="IPR036097">
    <property type="entry name" value="HisK_dim/P_sf"/>
</dbReference>
<feature type="domain" description="Histidine kinase" evidence="24">
    <location>
        <begin position="220"/>
        <end position="412"/>
    </location>
</feature>
<evidence type="ECO:0000313" key="27">
    <source>
        <dbReference type="Proteomes" id="UP001596524"/>
    </source>
</evidence>
<dbReference type="Proteomes" id="UP001596524">
    <property type="component" value="Unassembled WGS sequence"/>
</dbReference>
<reference evidence="27" key="1">
    <citation type="journal article" date="2019" name="Int. J. Syst. Evol. Microbiol.">
        <title>The Global Catalogue of Microorganisms (GCM) 10K type strain sequencing project: providing services to taxonomists for standard genome sequencing and annotation.</title>
        <authorList>
            <consortium name="The Broad Institute Genomics Platform"/>
            <consortium name="The Broad Institute Genome Sequencing Center for Infectious Disease"/>
            <person name="Wu L."/>
            <person name="Ma J."/>
        </authorList>
    </citation>
    <scope>NUCLEOTIDE SEQUENCE [LARGE SCALE GENOMIC DNA]</scope>
    <source>
        <strain evidence="27">FCH27</strain>
    </source>
</reference>
<dbReference type="PRINTS" id="PR00344">
    <property type="entry name" value="BCTRLSENSOR"/>
</dbReference>
<dbReference type="InterPro" id="IPR005467">
    <property type="entry name" value="His_kinase_dom"/>
</dbReference>
<evidence type="ECO:0000256" key="4">
    <source>
        <dbReference type="ARBA" id="ARBA00004651"/>
    </source>
</evidence>
<evidence type="ECO:0000256" key="23">
    <source>
        <dbReference type="SAM" id="Phobius"/>
    </source>
</evidence>
<keyword evidence="8" id="KW-0808">Transferase</keyword>
<keyword evidence="10" id="KW-0547">Nucleotide-binding</keyword>
<evidence type="ECO:0000256" key="16">
    <source>
        <dbReference type="ARBA" id="ARBA00022989"/>
    </source>
</evidence>
<dbReference type="CDD" id="cd00082">
    <property type="entry name" value="HisKA"/>
    <property type="match status" value="1"/>
</dbReference>
<keyword evidence="15" id="KW-0904">Protein phosphatase</keyword>
<evidence type="ECO:0000256" key="2">
    <source>
        <dbReference type="ARBA" id="ARBA00001936"/>
    </source>
</evidence>
<evidence type="ECO:0000256" key="7">
    <source>
        <dbReference type="ARBA" id="ARBA00022553"/>
    </source>
</evidence>
<dbReference type="InterPro" id="IPR003594">
    <property type="entry name" value="HATPase_dom"/>
</dbReference>
<comment type="subcellular location">
    <subcellularLocation>
        <location evidence="4">Cell membrane</location>
        <topology evidence="4">Multi-pass membrane protein</topology>
    </subcellularLocation>
</comment>
<dbReference type="InterPro" id="IPR003660">
    <property type="entry name" value="HAMP_dom"/>
</dbReference>
<dbReference type="InterPro" id="IPR050980">
    <property type="entry name" value="2C_sensor_his_kinase"/>
</dbReference>
<dbReference type="EC" id="2.7.13.3" evidence="5"/>
<evidence type="ECO:0000256" key="6">
    <source>
        <dbReference type="ARBA" id="ARBA00022475"/>
    </source>
</evidence>
<keyword evidence="12" id="KW-0378">Hydrolase</keyword>
<keyword evidence="27" id="KW-1185">Reference proteome</keyword>
<keyword evidence="23" id="KW-0472">Membrane</keyword>
<dbReference type="Gene3D" id="1.10.287.130">
    <property type="match status" value="1"/>
</dbReference>
<accession>A0ABW2N2Z6</accession>
<comment type="cofactor">
    <cofactor evidence="2">
        <name>Mn(2+)</name>
        <dbReference type="ChEBI" id="CHEBI:29035"/>
    </cofactor>
</comment>
<dbReference type="InterPro" id="IPR004358">
    <property type="entry name" value="Sig_transdc_His_kin-like_C"/>
</dbReference>
<dbReference type="SUPFAM" id="SSF47384">
    <property type="entry name" value="Homodimeric domain of signal transducing histidine kinase"/>
    <property type="match status" value="1"/>
</dbReference>
<comment type="catalytic activity">
    <reaction evidence="1">
        <text>ATP + protein L-histidine = ADP + protein N-phospho-L-histidine.</text>
        <dbReference type="EC" id="2.7.13.3"/>
    </reaction>
</comment>
<evidence type="ECO:0000256" key="10">
    <source>
        <dbReference type="ARBA" id="ARBA00022741"/>
    </source>
</evidence>
<organism evidence="26 27">
    <name type="scientific">Nocardioides astragali</name>
    <dbReference type="NCBI Taxonomy" id="1776736"/>
    <lineage>
        <taxon>Bacteria</taxon>
        <taxon>Bacillati</taxon>
        <taxon>Actinomycetota</taxon>
        <taxon>Actinomycetes</taxon>
        <taxon>Propionibacteriales</taxon>
        <taxon>Nocardioidaceae</taxon>
        <taxon>Nocardioides</taxon>
    </lineage>
</organism>
<dbReference type="InterPro" id="IPR003661">
    <property type="entry name" value="HisK_dim/P_dom"/>
</dbReference>
<keyword evidence="20" id="KW-0464">Manganese</keyword>
<feature type="domain" description="HAMP" evidence="25">
    <location>
        <begin position="160"/>
        <end position="212"/>
    </location>
</feature>
<evidence type="ECO:0000256" key="15">
    <source>
        <dbReference type="ARBA" id="ARBA00022912"/>
    </source>
</evidence>
<protein>
    <recommendedName>
        <fullName evidence="21">Signal transduction histidine-protein kinase/phosphatase MprB</fullName>
        <ecNumber evidence="5">2.7.13.3</ecNumber>
    </recommendedName>
    <alternativeName>
        <fullName evidence="22">Mycobacterial persistence regulator B</fullName>
    </alternativeName>
</protein>
<evidence type="ECO:0000256" key="14">
    <source>
        <dbReference type="ARBA" id="ARBA00022842"/>
    </source>
</evidence>
<sequence>MATTSAVVVSFVIPLCLLVGTLAEDRALAAADQEARNVAILVSGLTDEAQLAELVAGIDRRGTPSTQVLTAGGRQLGSGPDMTDDADVRRALDGEAFTVVDETGGQVLLPVVGPEGTAVVRSVVGPDDLDRGVLRAWTGIVALGLVLLAAALAIASRLGRRVSDPLRQVADTAHRLRSGELAARAEVAGTEETQELARALNGLAERTTELLTVERAAVADLSHRLRTPVTALRLDAEAVADPELGQRLQEHIGVLQRTVDAIVREARRPVRTDLAPDCDVTATVARRLEFWRPLAEDQGRPLQVVLPAEEVRVPLSEVDLADLVDVVIDNVFAHTREGTALRVELHRSGEVAVLAVSDSGPGFSDDRAQRVGTSGLGLDIASRTAAGAGGSVRTGRSAEGGALVEVTLPVRRR</sequence>
<evidence type="ECO:0000259" key="25">
    <source>
        <dbReference type="PROSITE" id="PS50885"/>
    </source>
</evidence>
<comment type="cofactor">
    <cofactor evidence="3">
        <name>Mg(2+)</name>
        <dbReference type="ChEBI" id="CHEBI:18420"/>
    </cofactor>
</comment>
<evidence type="ECO:0000256" key="17">
    <source>
        <dbReference type="ARBA" id="ARBA00023012"/>
    </source>
</evidence>
<dbReference type="Gene3D" id="3.30.565.10">
    <property type="entry name" value="Histidine kinase-like ATPase, C-terminal domain"/>
    <property type="match status" value="1"/>
</dbReference>
<evidence type="ECO:0000256" key="22">
    <source>
        <dbReference type="ARBA" id="ARBA00041776"/>
    </source>
</evidence>
<dbReference type="CDD" id="cd06225">
    <property type="entry name" value="HAMP"/>
    <property type="match status" value="1"/>
</dbReference>
<evidence type="ECO:0000256" key="9">
    <source>
        <dbReference type="ARBA" id="ARBA00022692"/>
    </source>
</evidence>
<keyword evidence="6" id="KW-1003">Cell membrane</keyword>
<evidence type="ECO:0000256" key="5">
    <source>
        <dbReference type="ARBA" id="ARBA00012438"/>
    </source>
</evidence>
<proteinExistence type="predicted"/>
<evidence type="ECO:0000256" key="8">
    <source>
        <dbReference type="ARBA" id="ARBA00022679"/>
    </source>
</evidence>
<dbReference type="PROSITE" id="PS50885">
    <property type="entry name" value="HAMP"/>
    <property type="match status" value="1"/>
</dbReference>
<evidence type="ECO:0000313" key="26">
    <source>
        <dbReference type="EMBL" id="MFC7360446.1"/>
    </source>
</evidence>
<evidence type="ECO:0000256" key="19">
    <source>
        <dbReference type="ARBA" id="ARBA00023026"/>
    </source>
</evidence>
<keyword evidence="7" id="KW-0597">Phosphoprotein</keyword>
<dbReference type="PANTHER" id="PTHR44936">
    <property type="entry name" value="SENSOR PROTEIN CREC"/>
    <property type="match status" value="1"/>
</dbReference>